<dbReference type="PROSITE" id="PS50110">
    <property type="entry name" value="RESPONSE_REGULATORY"/>
    <property type="match status" value="1"/>
</dbReference>
<gene>
    <name evidence="4" type="ORF">GCM10007874_50100</name>
</gene>
<dbReference type="Pfam" id="PF00072">
    <property type="entry name" value="Response_reg"/>
    <property type="match status" value="1"/>
</dbReference>
<dbReference type="Gene3D" id="3.30.70.1230">
    <property type="entry name" value="Nucleotide cyclase"/>
    <property type="match status" value="1"/>
</dbReference>
<dbReference type="RefSeq" id="WP_284314992.1">
    <property type="nucleotide sequence ID" value="NZ_BSPC01000057.1"/>
</dbReference>
<dbReference type="SUPFAM" id="SSF55073">
    <property type="entry name" value="Nucleotide cyclase"/>
    <property type="match status" value="1"/>
</dbReference>
<dbReference type="SMART" id="SM00044">
    <property type="entry name" value="CYCc"/>
    <property type="match status" value="1"/>
</dbReference>
<evidence type="ECO:0000259" key="3">
    <source>
        <dbReference type="PROSITE" id="PS50125"/>
    </source>
</evidence>
<dbReference type="Pfam" id="PF00211">
    <property type="entry name" value="Guanylate_cyc"/>
    <property type="match status" value="1"/>
</dbReference>
<evidence type="ECO:0000313" key="5">
    <source>
        <dbReference type="Proteomes" id="UP001156882"/>
    </source>
</evidence>
<feature type="domain" description="Guanylate cyclase" evidence="3">
    <location>
        <begin position="191"/>
        <end position="322"/>
    </location>
</feature>
<dbReference type="Proteomes" id="UP001156882">
    <property type="component" value="Unassembled WGS sequence"/>
</dbReference>
<evidence type="ECO:0000259" key="2">
    <source>
        <dbReference type="PROSITE" id="PS50110"/>
    </source>
</evidence>
<dbReference type="InterPro" id="IPR050697">
    <property type="entry name" value="Adenylyl/Guanylyl_Cyclase_3/4"/>
</dbReference>
<comment type="caution">
    <text evidence="4">The sequence shown here is derived from an EMBL/GenBank/DDBJ whole genome shotgun (WGS) entry which is preliminary data.</text>
</comment>
<evidence type="ECO:0000313" key="4">
    <source>
        <dbReference type="EMBL" id="GLS21993.1"/>
    </source>
</evidence>
<dbReference type="SMART" id="SM00448">
    <property type="entry name" value="REC"/>
    <property type="match status" value="1"/>
</dbReference>
<dbReference type="PROSITE" id="PS50125">
    <property type="entry name" value="GUANYLATE_CYCLASE_2"/>
    <property type="match status" value="1"/>
</dbReference>
<dbReference type="InterPro" id="IPR001054">
    <property type="entry name" value="A/G_cyclase"/>
</dbReference>
<name>A0ABQ6CNR5_9HYPH</name>
<dbReference type="InterPro" id="IPR011006">
    <property type="entry name" value="CheY-like_superfamily"/>
</dbReference>
<reference evidence="5" key="1">
    <citation type="journal article" date="2019" name="Int. J. Syst. Evol. Microbiol.">
        <title>The Global Catalogue of Microorganisms (GCM) 10K type strain sequencing project: providing services to taxonomists for standard genome sequencing and annotation.</title>
        <authorList>
            <consortium name="The Broad Institute Genomics Platform"/>
            <consortium name="The Broad Institute Genome Sequencing Center for Infectious Disease"/>
            <person name="Wu L."/>
            <person name="Ma J."/>
        </authorList>
    </citation>
    <scope>NUCLEOTIDE SEQUENCE [LARGE SCALE GENOMIC DNA]</scope>
    <source>
        <strain evidence="5">NBRC 101365</strain>
    </source>
</reference>
<dbReference type="CDD" id="cd07302">
    <property type="entry name" value="CHD"/>
    <property type="match status" value="1"/>
</dbReference>
<dbReference type="EMBL" id="BSPC01000057">
    <property type="protein sequence ID" value="GLS21993.1"/>
    <property type="molecule type" value="Genomic_DNA"/>
</dbReference>
<dbReference type="SUPFAM" id="SSF52172">
    <property type="entry name" value="CheY-like"/>
    <property type="match status" value="1"/>
</dbReference>
<keyword evidence="1" id="KW-0597">Phosphoprotein</keyword>
<feature type="modified residue" description="4-aspartylphosphate" evidence="1">
    <location>
        <position position="55"/>
    </location>
</feature>
<keyword evidence="5" id="KW-1185">Reference proteome</keyword>
<feature type="domain" description="Response regulatory" evidence="2">
    <location>
        <begin position="6"/>
        <end position="122"/>
    </location>
</feature>
<evidence type="ECO:0000256" key="1">
    <source>
        <dbReference type="PROSITE-ProRule" id="PRU00169"/>
    </source>
</evidence>
<dbReference type="PANTHER" id="PTHR43081">
    <property type="entry name" value="ADENYLATE CYCLASE, TERMINAL-DIFFERENTIATION SPECIFIC-RELATED"/>
    <property type="match status" value="1"/>
</dbReference>
<proteinExistence type="predicted"/>
<dbReference type="InterPro" id="IPR029787">
    <property type="entry name" value="Nucleotide_cyclase"/>
</dbReference>
<dbReference type="InterPro" id="IPR001789">
    <property type="entry name" value="Sig_transdc_resp-reg_receiver"/>
</dbReference>
<accession>A0ABQ6CNR5</accession>
<evidence type="ECO:0008006" key="6">
    <source>
        <dbReference type="Google" id="ProtNLM"/>
    </source>
</evidence>
<protein>
    <recommendedName>
        <fullName evidence="6">Adenylate/guanylate cyclase domain-containing response regulator</fullName>
    </recommendedName>
</protein>
<organism evidence="4 5">
    <name type="scientific">Labrys miyagiensis</name>
    <dbReference type="NCBI Taxonomy" id="346912"/>
    <lineage>
        <taxon>Bacteria</taxon>
        <taxon>Pseudomonadati</taxon>
        <taxon>Pseudomonadota</taxon>
        <taxon>Alphaproteobacteria</taxon>
        <taxon>Hyphomicrobiales</taxon>
        <taxon>Xanthobacteraceae</taxon>
        <taxon>Labrys</taxon>
    </lineage>
</organism>
<dbReference type="Gene3D" id="3.40.50.2300">
    <property type="match status" value="1"/>
</dbReference>
<sequence length="382" mass="42529">MHDPPLILAVDDTPDNLEILERRLTSQGYEVVTAADGEEALFRARQLAPDLILLDVMMPKLDGIQVVRQIRADPQLHAIPVILVTAKADTRDVIAGLDAGGDDYLTKPFEHTALLARVRSMLRQKALHDRVEAQARELAEWNKALEDRVAAQVEEIERMGRLRRFLSPQVADVVLSSGSESMLRSHRREVTVVFCDMRGFTSFSETAEPEEVMAILRDYHRCLGEVIFSHGGTLERFAGDGLLVMFNDPIQYPDYTARAVRMALEMRVQMQDLTARWERLGYKLGFGVGIAQGFVTLGAIGFDKRQDYAAIGTTTNLASRLCDEAKPGQILVSQRVFSALEGTLQASHLGSIALKGFHRSIPVYEVLGWREEGVGASENRRG</sequence>
<dbReference type="PANTHER" id="PTHR43081:SF20">
    <property type="entry name" value="TWO-COMPONENT RESPONSE REGULATOR"/>
    <property type="match status" value="1"/>
</dbReference>